<dbReference type="InterPro" id="IPR023153">
    <property type="entry name" value="DarP_sf"/>
</dbReference>
<name>A0A3B0VLZ7_9ZZZZ</name>
<organism evidence="5">
    <name type="scientific">hydrothermal vent metagenome</name>
    <dbReference type="NCBI Taxonomy" id="652676"/>
    <lineage>
        <taxon>unclassified sequences</taxon>
        <taxon>metagenomes</taxon>
        <taxon>ecological metagenomes</taxon>
    </lineage>
</organism>
<dbReference type="GO" id="GO:0019843">
    <property type="term" value="F:rRNA binding"/>
    <property type="evidence" value="ECO:0007669"/>
    <property type="project" value="UniProtKB-KW"/>
</dbReference>
<dbReference type="PANTHER" id="PTHR38101:SF1">
    <property type="entry name" value="UPF0307 PROTEIN YJGA"/>
    <property type="match status" value="1"/>
</dbReference>
<keyword evidence="4" id="KW-0694">RNA-binding</keyword>
<evidence type="ECO:0000256" key="2">
    <source>
        <dbReference type="ARBA" id="ARBA00022517"/>
    </source>
</evidence>
<protein>
    <recommendedName>
        <fullName evidence="6">DUF615 domain-containing protein</fullName>
    </recommendedName>
</protein>
<dbReference type="AlphaFoldDB" id="A0A3B0VLZ7"/>
<dbReference type="Pfam" id="PF04751">
    <property type="entry name" value="DarP"/>
    <property type="match status" value="1"/>
</dbReference>
<evidence type="ECO:0008006" key="6">
    <source>
        <dbReference type="Google" id="ProtNLM"/>
    </source>
</evidence>
<keyword evidence="2" id="KW-0690">Ribosome biogenesis</keyword>
<proteinExistence type="predicted"/>
<dbReference type="InterPro" id="IPR006839">
    <property type="entry name" value="DarP"/>
</dbReference>
<evidence type="ECO:0000256" key="3">
    <source>
        <dbReference type="ARBA" id="ARBA00022730"/>
    </source>
</evidence>
<dbReference type="CDD" id="cd16331">
    <property type="entry name" value="YjgA-like"/>
    <property type="match status" value="1"/>
</dbReference>
<evidence type="ECO:0000313" key="5">
    <source>
        <dbReference type="EMBL" id="VAW40092.1"/>
    </source>
</evidence>
<dbReference type="GO" id="GO:0005829">
    <property type="term" value="C:cytosol"/>
    <property type="evidence" value="ECO:0007669"/>
    <property type="project" value="TreeGrafter"/>
</dbReference>
<gene>
    <name evidence="5" type="ORF">MNBD_DELTA04-635</name>
</gene>
<dbReference type="PANTHER" id="PTHR38101">
    <property type="entry name" value="UPF0307 PROTEIN YJGA"/>
    <property type="match status" value="1"/>
</dbReference>
<evidence type="ECO:0000256" key="1">
    <source>
        <dbReference type="ARBA" id="ARBA00022490"/>
    </source>
</evidence>
<dbReference type="GO" id="GO:0042254">
    <property type="term" value="P:ribosome biogenesis"/>
    <property type="evidence" value="ECO:0007669"/>
    <property type="project" value="UniProtKB-KW"/>
</dbReference>
<sequence>MQPSRSELKRRAKQLEKLVKALSQLPAAVQKTIPCNDEIRSLLREASSLRGGAGNRLLKYITKILRNEQDETLEELYDFLSRRQGPALQEKKEFHEIEYWRDALLNEAIEQRQAAKEQQTDWEEDWPSLVAGQMGEQFPGIDQKALARLAWLYAGTRNRRHSREIFRLLRAARERLHYQH</sequence>
<dbReference type="Gene3D" id="1.10.60.30">
    <property type="entry name" value="PSPTO4464-like domains"/>
    <property type="match status" value="1"/>
</dbReference>
<keyword evidence="3" id="KW-0699">rRNA-binding</keyword>
<accession>A0A3B0VLZ7</accession>
<dbReference type="EMBL" id="UOEY01000095">
    <property type="protein sequence ID" value="VAW40092.1"/>
    <property type="molecule type" value="Genomic_DNA"/>
</dbReference>
<keyword evidence="1" id="KW-0963">Cytoplasm</keyword>
<evidence type="ECO:0000256" key="4">
    <source>
        <dbReference type="ARBA" id="ARBA00022884"/>
    </source>
</evidence>
<reference evidence="5" key="1">
    <citation type="submission" date="2018-06" db="EMBL/GenBank/DDBJ databases">
        <authorList>
            <person name="Zhirakovskaya E."/>
        </authorList>
    </citation>
    <scope>NUCLEOTIDE SEQUENCE</scope>
</reference>
<dbReference type="SUPFAM" id="SSF158710">
    <property type="entry name" value="PSPTO4464-like"/>
    <property type="match status" value="1"/>
</dbReference>